<reference evidence="1 2" key="1">
    <citation type="submission" date="2023-05" db="EMBL/GenBank/DDBJ databases">
        <title>Flavobacterium sedimenti sp. nov., isolated from the sediment.</title>
        <authorList>
            <person name="Wu N."/>
        </authorList>
    </citation>
    <scope>NUCLEOTIDE SEQUENCE [LARGE SCALE GENOMIC DNA]</scope>
    <source>
        <strain evidence="1 2">YZ-48</strain>
    </source>
</reference>
<sequence>MFGIFKQKQIKIVNKEELIETLTRILELLRDNGFSYQANAIRKPLQYLYSDDEKNFVKYLLTSDIWGGSGAAWEVGGLKPREVEREFEKNFIKLAELMKQTGIKSSKAESVSGFFKSNIEKETQKAT</sequence>
<organism evidence="1 2">
    <name type="scientific">Flavobacterium sedimenticola</name>
    <dbReference type="NCBI Taxonomy" id="3043286"/>
    <lineage>
        <taxon>Bacteria</taxon>
        <taxon>Pseudomonadati</taxon>
        <taxon>Bacteroidota</taxon>
        <taxon>Flavobacteriia</taxon>
        <taxon>Flavobacteriales</taxon>
        <taxon>Flavobacteriaceae</taxon>
        <taxon>Flavobacterium</taxon>
    </lineage>
</organism>
<protein>
    <submittedName>
        <fullName evidence="1">Uncharacterized protein</fullName>
    </submittedName>
</protein>
<proteinExistence type="predicted"/>
<comment type="caution">
    <text evidence="1">The sequence shown here is derived from an EMBL/GenBank/DDBJ whole genome shotgun (WGS) entry which is preliminary data.</text>
</comment>
<evidence type="ECO:0000313" key="1">
    <source>
        <dbReference type="EMBL" id="MDI9256864.1"/>
    </source>
</evidence>
<gene>
    <name evidence="1" type="ORF">QHT84_05495</name>
</gene>
<dbReference type="EMBL" id="JASGBP010000002">
    <property type="protein sequence ID" value="MDI9256864.1"/>
    <property type="molecule type" value="Genomic_DNA"/>
</dbReference>
<name>A0ABT6XQC4_9FLAO</name>
<dbReference type="Proteomes" id="UP001230035">
    <property type="component" value="Unassembled WGS sequence"/>
</dbReference>
<accession>A0ABT6XQC4</accession>
<evidence type="ECO:0000313" key="2">
    <source>
        <dbReference type="Proteomes" id="UP001230035"/>
    </source>
</evidence>
<dbReference type="RefSeq" id="WP_283238549.1">
    <property type="nucleotide sequence ID" value="NZ_JASGBP010000002.1"/>
</dbReference>
<keyword evidence="2" id="KW-1185">Reference proteome</keyword>